<proteinExistence type="predicted"/>
<keyword evidence="10 12" id="KW-1133">Transmembrane helix</keyword>
<name>A0A4V1EIB7_9BURK</name>
<dbReference type="CDD" id="cd03216">
    <property type="entry name" value="ABC_Carb_Monos_I"/>
    <property type="match status" value="1"/>
</dbReference>
<dbReference type="SUPFAM" id="SSF52540">
    <property type="entry name" value="P-loop containing nucleoside triphosphate hydrolases"/>
    <property type="match status" value="2"/>
</dbReference>
<evidence type="ECO:0000256" key="10">
    <source>
        <dbReference type="ARBA" id="ARBA00022989"/>
    </source>
</evidence>
<dbReference type="GO" id="GO:0005524">
    <property type="term" value="F:ATP binding"/>
    <property type="evidence" value="ECO:0007669"/>
    <property type="project" value="UniProtKB-KW"/>
</dbReference>
<feature type="transmembrane region" description="Helical" evidence="12">
    <location>
        <begin position="541"/>
        <end position="559"/>
    </location>
</feature>
<evidence type="ECO:0000256" key="2">
    <source>
        <dbReference type="ARBA" id="ARBA00022448"/>
    </source>
</evidence>
<keyword evidence="8" id="KW-0547">Nucleotide-binding</keyword>
<keyword evidence="11 12" id="KW-0472">Membrane</keyword>
<comment type="subcellular location">
    <subcellularLocation>
        <location evidence="1">Cell membrane</location>
        <topology evidence="1">Multi-pass membrane protein</topology>
    </subcellularLocation>
</comment>
<dbReference type="InterPro" id="IPR050107">
    <property type="entry name" value="ABC_carbohydrate_import_ATPase"/>
</dbReference>
<evidence type="ECO:0000259" key="13">
    <source>
        <dbReference type="PROSITE" id="PS50893"/>
    </source>
</evidence>
<keyword evidence="6 12" id="KW-0812">Transmembrane</keyword>
<evidence type="ECO:0000256" key="11">
    <source>
        <dbReference type="ARBA" id="ARBA00023136"/>
    </source>
</evidence>
<dbReference type="Pfam" id="PF02653">
    <property type="entry name" value="BPD_transp_2"/>
    <property type="match status" value="1"/>
</dbReference>
<feature type="transmembrane region" description="Helical" evidence="12">
    <location>
        <begin position="629"/>
        <end position="647"/>
    </location>
</feature>
<dbReference type="InterPro" id="IPR003593">
    <property type="entry name" value="AAA+_ATPase"/>
</dbReference>
<feature type="domain" description="ABC transporter" evidence="13">
    <location>
        <begin position="254"/>
        <end position="495"/>
    </location>
</feature>
<evidence type="ECO:0000256" key="12">
    <source>
        <dbReference type="SAM" id="Phobius"/>
    </source>
</evidence>
<reference evidence="14 15" key="1">
    <citation type="submission" date="2019-05" db="EMBL/GenBank/DDBJ databases">
        <title>Burkholderia sp. DHOD12, isolated from subtropical forest soil.</title>
        <authorList>
            <person name="Gao Z.-H."/>
            <person name="Qiu L.-H."/>
        </authorList>
    </citation>
    <scope>NUCLEOTIDE SEQUENCE [LARGE SCALE GENOMIC DNA]</scope>
    <source>
        <strain evidence="14 15">DHOD12</strain>
    </source>
</reference>
<keyword evidence="2" id="KW-0813">Transport</keyword>
<keyword evidence="3" id="KW-1003">Cell membrane</keyword>
<dbReference type="InterPro" id="IPR017871">
    <property type="entry name" value="ABC_transporter-like_CS"/>
</dbReference>
<feature type="transmembrane region" description="Helical" evidence="12">
    <location>
        <begin position="602"/>
        <end position="622"/>
    </location>
</feature>
<keyword evidence="15" id="KW-1185">Reference proteome</keyword>
<dbReference type="Gene3D" id="3.40.50.300">
    <property type="entry name" value="P-loop containing nucleotide triphosphate hydrolases"/>
    <property type="match status" value="2"/>
</dbReference>
<evidence type="ECO:0000256" key="1">
    <source>
        <dbReference type="ARBA" id="ARBA00004651"/>
    </source>
</evidence>
<organism evidence="14 15">
    <name type="scientific">Trinickia violacea</name>
    <dbReference type="NCBI Taxonomy" id="2571746"/>
    <lineage>
        <taxon>Bacteria</taxon>
        <taxon>Pseudomonadati</taxon>
        <taxon>Pseudomonadota</taxon>
        <taxon>Betaproteobacteria</taxon>
        <taxon>Burkholderiales</taxon>
        <taxon>Burkholderiaceae</taxon>
        <taxon>Trinickia</taxon>
    </lineage>
</organism>
<dbReference type="Proteomes" id="UP000298656">
    <property type="component" value="Chromosome 2"/>
</dbReference>
<dbReference type="InterPro" id="IPR001851">
    <property type="entry name" value="ABC_transp_permease"/>
</dbReference>
<dbReference type="CDD" id="cd06579">
    <property type="entry name" value="TM_PBP1_transp_AraH_like"/>
    <property type="match status" value="1"/>
</dbReference>
<evidence type="ECO:0000313" key="15">
    <source>
        <dbReference type="Proteomes" id="UP000298656"/>
    </source>
</evidence>
<dbReference type="AlphaFoldDB" id="A0A4V1EIB7"/>
<dbReference type="GO" id="GO:0016887">
    <property type="term" value="F:ATP hydrolysis activity"/>
    <property type="evidence" value="ECO:0007669"/>
    <property type="project" value="InterPro"/>
</dbReference>
<sequence length="825" mass="86910">MNQQHSLLQIDGVTKTFPGVRALDNVTFSVLAGEVHGLVGENGAGKSTLMAVASGALVAESGRVVIDGTQTQGDTEQARRLGLAIVRQEPALMPDLTVAENLYLGVPSEQRPSLMSTSEWAQQRLRQWSENVAIDANERVSSLTPEQRFIVEIVKALAAKPKVLVLDEPTEHLLAEDVERLFERIRGVTASGCSVVYISHRIREVQKIANRITVLRDGQGQGTYDAEGLSEQQIVELIVGGALDREFPAKAGNGSANTVLDVASLSGAGFTDVSVRIKKGEIVGLAGIDGNGQREFMSALAGLIRSRGTVSVNGNPVNLRDSQAAAASGIRLLPGDRHRAGIFGELSVRENFSIRSLPFDSLKGWINQRGETRRAREAVTDFAVKTPSVETPIRSLSGGNQQKVVLASVLASQPKVLLVDEPTQGVDIGARMEIYKVLRQAAAAGTAVIVVSSDALEVAGLCDRVLIFSRGHIVKELRDGAVSENNITSAVLTATTERVRGTASIPAFWKWASGDWAPLAMLALAICALGLYAAHMNEAYLSARNLSGMLALVATLAIVSYGQQALMLVGGIDLSVGPLMGLMVVIQSFFLNDGSALSHQLTGWAIACLVAIAVGLVNWVLVCPFRLHPMVATLATYMALQAISLILRPVPGGIIADSLLDTIGTQIGFVPVIAIGAAGLALVLEFALFKTRTGLVFRGVGSRLEAARMAGVRTQLTLLAAYVGCSLLAAVAAVPMMAQVGSGDPNAGINYTLASIAAVVIGGASLFGGRGSFVGSLLGALLIIQVNVVTSFLDIGDSWQSYLLGGMILVSVALYSKSREMAVAK</sequence>
<keyword evidence="9 14" id="KW-0067">ATP-binding</keyword>
<dbReference type="PROSITE" id="PS00211">
    <property type="entry name" value="ABC_TRANSPORTER_1"/>
    <property type="match status" value="1"/>
</dbReference>
<dbReference type="KEGG" id="tvl:FAZ95_29505"/>
<evidence type="ECO:0000256" key="5">
    <source>
        <dbReference type="ARBA" id="ARBA00022597"/>
    </source>
</evidence>
<dbReference type="InterPro" id="IPR027417">
    <property type="entry name" value="P-loop_NTPase"/>
</dbReference>
<dbReference type="OrthoDB" id="7757085at2"/>
<dbReference type="GO" id="GO:0022857">
    <property type="term" value="F:transmembrane transporter activity"/>
    <property type="evidence" value="ECO:0007669"/>
    <property type="project" value="InterPro"/>
</dbReference>
<dbReference type="GO" id="GO:0005886">
    <property type="term" value="C:plasma membrane"/>
    <property type="evidence" value="ECO:0007669"/>
    <property type="project" value="UniProtKB-SubCell"/>
</dbReference>
<accession>A0A4V1EIB7</accession>
<dbReference type="SMART" id="SM00382">
    <property type="entry name" value="AAA"/>
    <property type="match status" value="2"/>
</dbReference>
<keyword evidence="4" id="KW-0997">Cell inner membrane</keyword>
<evidence type="ECO:0000256" key="3">
    <source>
        <dbReference type="ARBA" id="ARBA00022475"/>
    </source>
</evidence>
<dbReference type="PANTHER" id="PTHR43790">
    <property type="entry name" value="CARBOHYDRATE TRANSPORT ATP-BINDING PROTEIN MG119-RELATED"/>
    <property type="match status" value="1"/>
</dbReference>
<dbReference type="EMBL" id="CP040078">
    <property type="protein sequence ID" value="QCP53210.1"/>
    <property type="molecule type" value="Genomic_DNA"/>
</dbReference>
<evidence type="ECO:0000256" key="7">
    <source>
        <dbReference type="ARBA" id="ARBA00022737"/>
    </source>
</evidence>
<evidence type="ECO:0000256" key="8">
    <source>
        <dbReference type="ARBA" id="ARBA00022741"/>
    </source>
</evidence>
<feature type="transmembrane region" description="Helical" evidence="12">
    <location>
        <begin position="566"/>
        <end position="590"/>
    </location>
</feature>
<feature type="transmembrane region" description="Helical" evidence="12">
    <location>
        <begin position="799"/>
        <end position="816"/>
    </location>
</feature>
<protein>
    <submittedName>
        <fullName evidence="14">ATP-binding cassette domain-containing protein</fullName>
    </submittedName>
</protein>
<feature type="transmembrane region" description="Helical" evidence="12">
    <location>
        <begin position="749"/>
        <end position="767"/>
    </location>
</feature>
<evidence type="ECO:0000313" key="14">
    <source>
        <dbReference type="EMBL" id="QCP53210.1"/>
    </source>
</evidence>
<feature type="transmembrane region" description="Helical" evidence="12">
    <location>
        <begin position="774"/>
        <end position="793"/>
    </location>
</feature>
<evidence type="ECO:0000256" key="6">
    <source>
        <dbReference type="ARBA" id="ARBA00022692"/>
    </source>
</evidence>
<feature type="domain" description="ABC transporter" evidence="13">
    <location>
        <begin position="8"/>
        <end position="242"/>
    </location>
</feature>
<keyword evidence="7" id="KW-0677">Repeat</keyword>
<feature type="transmembrane region" description="Helical" evidence="12">
    <location>
        <begin position="716"/>
        <end position="737"/>
    </location>
</feature>
<dbReference type="PROSITE" id="PS50893">
    <property type="entry name" value="ABC_TRANSPORTER_2"/>
    <property type="match status" value="2"/>
</dbReference>
<dbReference type="Pfam" id="PF00005">
    <property type="entry name" value="ABC_tran"/>
    <property type="match status" value="2"/>
</dbReference>
<dbReference type="PANTHER" id="PTHR43790:SF9">
    <property type="entry name" value="GALACTOFURANOSE TRANSPORTER ATP-BINDING PROTEIN YTFR"/>
    <property type="match status" value="1"/>
</dbReference>
<dbReference type="RefSeq" id="WP_137335980.1">
    <property type="nucleotide sequence ID" value="NZ_CP040078.1"/>
</dbReference>
<keyword evidence="5" id="KW-0762">Sugar transport</keyword>
<dbReference type="InterPro" id="IPR003439">
    <property type="entry name" value="ABC_transporter-like_ATP-bd"/>
</dbReference>
<evidence type="ECO:0000256" key="9">
    <source>
        <dbReference type="ARBA" id="ARBA00022840"/>
    </source>
</evidence>
<dbReference type="CDD" id="cd03215">
    <property type="entry name" value="ABC_Carb_Monos_II"/>
    <property type="match status" value="1"/>
</dbReference>
<feature type="transmembrane region" description="Helical" evidence="12">
    <location>
        <begin position="667"/>
        <end position="689"/>
    </location>
</feature>
<evidence type="ECO:0000256" key="4">
    <source>
        <dbReference type="ARBA" id="ARBA00022519"/>
    </source>
</evidence>
<gene>
    <name evidence="14" type="ORF">FAZ95_29505</name>
</gene>